<evidence type="ECO:0000313" key="5">
    <source>
        <dbReference type="Proteomes" id="UP001058120"/>
    </source>
</evidence>
<evidence type="ECO:0000259" key="3">
    <source>
        <dbReference type="Pfam" id="PF00582"/>
    </source>
</evidence>
<protein>
    <recommendedName>
        <fullName evidence="2">Universal stress protein</fullName>
    </recommendedName>
</protein>
<proteinExistence type="inferred from homology"/>
<dbReference type="PANTHER" id="PTHR46268">
    <property type="entry name" value="STRESS RESPONSE PROTEIN NHAX"/>
    <property type="match status" value="1"/>
</dbReference>
<comment type="similarity">
    <text evidence="1 2">Belongs to the universal stress protein A family.</text>
</comment>
<dbReference type="InterPro" id="IPR006016">
    <property type="entry name" value="UspA"/>
</dbReference>
<dbReference type="InterPro" id="IPR006015">
    <property type="entry name" value="Universal_stress_UspA"/>
</dbReference>
<gene>
    <name evidence="4" type="ORF">JBF11_08410</name>
</gene>
<dbReference type="Pfam" id="PF00582">
    <property type="entry name" value="Usp"/>
    <property type="match status" value="1"/>
</dbReference>
<evidence type="ECO:0000256" key="1">
    <source>
        <dbReference type="ARBA" id="ARBA00008791"/>
    </source>
</evidence>
<dbReference type="Gene3D" id="3.40.50.620">
    <property type="entry name" value="HUPs"/>
    <property type="match status" value="1"/>
</dbReference>
<evidence type="ECO:0000313" key="4">
    <source>
        <dbReference type="EMBL" id="UWX05459.1"/>
    </source>
</evidence>
<comment type="subcellular location">
    <subcellularLocation>
        <location evidence="2">Cytoplasm</location>
    </subcellularLocation>
</comment>
<dbReference type="SUPFAM" id="SSF52402">
    <property type="entry name" value="Adenine nucleotide alpha hydrolases-like"/>
    <property type="match status" value="1"/>
</dbReference>
<dbReference type="InterPro" id="IPR014729">
    <property type="entry name" value="Rossmann-like_a/b/a_fold"/>
</dbReference>
<dbReference type="PIRSF" id="PIRSF006276">
    <property type="entry name" value="UspA"/>
    <property type="match status" value="1"/>
</dbReference>
<dbReference type="PANTHER" id="PTHR46268:SF6">
    <property type="entry name" value="UNIVERSAL STRESS PROTEIN UP12"/>
    <property type="match status" value="1"/>
</dbReference>
<dbReference type="RefSeq" id="WP_334315038.1">
    <property type="nucleotide sequence ID" value="NZ_CP065938.1"/>
</dbReference>
<keyword evidence="2" id="KW-0963">Cytoplasm</keyword>
<reference evidence="4" key="1">
    <citation type="submission" date="2020-12" db="EMBL/GenBank/DDBJ databases">
        <title>Taurinivorans muris gen. nov., sp. nov., fundamental and realized metabolic niche of a ubiquitous sulfidogenic bacterium in the murine intestine.</title>
        <authorList>
            <person name="Ye H."/>
            <person name="Hanson B.T."/>
            <person name="Loy A."/>
        </authorList>
    </citation>
    <scope>NUCLEOTIDE SEQUENCE</scope>
    <source>
        <strain evidence="4">LT0009</strain>
    </source>
</reference>
<dbReference type="Proteomes" id="UP001058120">
    <property type="component" value="Chromosome"/>
</dbReference>
<accession>A0ABY5XZW8</accession>
<name>A0ABY5XZW8_9BACT</name>
<keyword evidence="5" id="KW-1185">Reference proteome</keyword>
<evidence type="ECO:0000256" key="2">
    <source>
        <dbReference type="PIRNR" id="PIRNR006276"/>
    </source>
</evidence>
<organism evidence="4 5">
    <name type="scientific">Taurinivorans muris</name>
    <dbReference type="NCBI Taxonomy" id="2787751"/>
    <lineage>
        <taxon>Bacteria</taxon>
        <taxon>Pseudomonadati</taxon>
        <taxon>Thermodesulfobacteriota</taxon>
        <taxon>Desulfovibrionia</taxon>
        <taxon>Desulfovibrionales</taxon>
        <taxon>Desulfovibrionaceae</taxon>
        <taxon>Taurinivorans</taxon>
    </lineage>
</organism>
<dbReference type="PRINTS" id="PR01438">
    <property type="entry name" value="UNVRSLSTRESS"/>
</dbReference>
<sequence length="153" mass="16305">MPSLKTILCALDLSEHSQVVAEEASMLAKLSGAKIYAMYVAPTMTQYTGFHVAPSTIDGFVGEIVTGAENSMAEFVAKHFEGVEVEADVVVGYATEEILAAADKYNADIIVMGTHGRKGIDRILFGSVAEKVVTQSKIPVLTIRPANLTENNG</sequence>
<feature type="domain" description="UspA" evidence="3">
    <location>
        <begin position="5"/>
        <end position="144"/>
    </location>
</feature>
<dbReference type="CDD" id="cd00293">
    <property type="entry name" value="USP-like"/>
    <property type="match status" value="1"/>
</dbReference>
<dbReference type="EMBL" id="CP065938">
    <property type="protein sequence ID" value="UWX05459.1"/>
    <property type="molecule type" value="Genomic_DNA"/>
</dbReference>